<evidence type="ECO:0000313" key="1">
    <source>
        <dbReference type="EMBL" id="NKE63679.1"/>
    </source>
</evidence>
<name>A0ABX1FXW1_9PSEU</name>
<keyword evidence="2" id="KW-1185">Reference proteome</keyword>
<dbReference type="Proteomes" id="UP001515943">
    <property type="component" value="Unassembled WGS sequence"/>
</dbReference>
<sequence length="111" mass="12396">MRLGAGHDLTYHHDLELVFRDPVLVQCPTAFQDPVFRVPRPEEALAVTRQFGEAPQLLVVFEADAGGTEPVTSLIAASSVEMVQGTVFRYWRGDLEPGQRLAPWVRPPDQQ</sequence>
<protein>
    <submittedName>
        <fullName evidence="1">Uncharacterized protein</fullName>
    </submittedName>
</protein>
<comment type="caution">
    <text evidence="1">The sequence shown here is derived from an EMBL/GenBank/DDBJ whole genome shotgun (WGS) entry which is preliminary data.</text>
</comment>
<organism evidence="1 2">
    <name type="scientific">Lentzea indica</name>
    <dbReference type="NCBI Taxonomy" id="2604800"/>
    <lineage>
        <taxon>Bacteria</taxon>
        <taxon>Bacillati</taxon>
        <taxon>Actinomycetota</taxon>
        <taxon>Actinomycetes</taxon>
        <taxon>Pseudonocardiales</taxon>
        <taxon>Pseudonocardiaceae</taxon>
        <taxon>Lentzea</taxon>
    </lineage>
</organism>
<dbReference type="EMBL" id="VSRL01000397">
    <property type="protein sequence ID" value="NKE63679.1"/>
    <property type="molecule type" value="Genomic_DNA"/>
</dbReference>
<reference evidence="1 2" key="1">
    <citation type="submission" date="2019-08" db="EMBL/GenBank/DDBJ databases">
        <title>Lentzea from Indian Himalayas.</title>
        <authorList>
            <person name="Mandal S."/>
            <person name="Mallick Gupta A."/>
            <person name="Maiti P.K."/>
            <person name="Sarkar J."/>
            <person name="Mandal S."/>
        </authorList>
    </citation>
    <scope>NUCLEOTIDE SEQUENCE [LARGE SCALE GENOMIC DNA]</scope>
    <source>
        <strain evidence="1 2">PSKA42</strain>
    </source>
</reference>
<accession>A0ABX1FXW1</accession>
<dbReference type="RefSeq" id="WP_167980251.1">
    <property type="nucleotide sequence ID" value="NZ_VSRL01000397.1"/>
</dbReference>
<evidence type="ECO:0000313" key="2">
    <source>
        <dbReference type="Proteomes" id="UP001515943"/>
    </source>
</evidence>
<proteinExistence type="predicted"/>
<gene>
    <name evidence="1" type="ORF">FXN61_45975</name>
</gene>